<protein>
    <submittedName>
        <fullName evidence="3">Uncharacterized protein</fullName>
    </submittedName>
</protein>
<comment type="caution">
    <text evidence="3">The sequence shown here is derived from an EMBL/GenBank/DDBJ whole genome shotgun (WGS) entry which is preliminary data.</text>
</comment>
<dbReference type="EMBL" id="JBHLUH010000061">
    <property type="protein sequence ID" value="MFC0531896.1"/>
    <property type="molecule type" value="Genomic_DNA"/>
</dbReference>
<feature type="region of interest" description="Disordered" evidence="1">
    <location>
        <begin position="140"/>
        <end position="191"/>
    </location>
</feature>
<keyword evidence="4" id="KW-1185">Reference proteome</keyword>
<evidence type="ECO:0000313" key="3">
    <source>
        <dbReference type="EMBL" id="MFC0531896.1"/>
    </source>
</evidence>
<keyword evidence="2" id="KW-0812">Transmembrane</keyword>
<feature type="compositionally biased region" description="Basic and acidic residues" evidence="1">
    <location>
        <begin position="152"/>
        <end position="167"/>
    </location>
</feature>
<dbReference type="Proteomes" id="UP001589867">
    <property type="component" value="Unassembled WGS sequence"/>
</dbReference>
<keyword evidence="2" id="KW-0472">Membrane</keyword>
<evidence type="ECO:0000313" key="4">
    <source>
        <dbReference type="Proteomes" id="UP001589867"/>
    </source>
</evidence>
<name>A0ABV6MAZ2_9ACTN</name>
<sequence length="191" mass="20276">MSSAHSRAPPGYRDAQQEPLAVRAVRVDFGGLAEGTMTMTTATQAPPEQGERTVNLPFVSATFHLPDVGSLRRLVDRVPHPPLPRLGRAEAAHAARAVAGHLPPPTRLAYYAGLGVLGVTGVIEWPVAVAIGAGTLFARRARGARPAQPSRQESRGGGRPERPADVRRRTKTTIRAASTASPGTRLRHARA</sequence>
<keyword evidence="2" id="KW-1133">Transmembrane helix</keyword>
<accession>A0ABV6MAZ2</accession>
<evidence type="ECO:0000256" key="2">
    <source>
        <dbReference type="SAM" id="Phobius"/>
    </source>
</evidence>
<feature type="transmembrane region" description="Helical" evidence="2">
    <location>
        <begin position="108"/>
        <end position="138"/>
    </location>
</feature>
<reference evidence="3 4" key="1">
    <citation type="submission" date="2024-09" db="EMBL/GenBank/DDBJ databases">
        <authorList>
            <person name="Sun Q."/>
            <person name="Mori K."/>
        </authorList>
    </citation>
    <scope>NUCLEOTIDE SEQUENCE [LARGE SCALE GENOMIC DNA]</scope>
    <source>
        <strain evidence="3 4">TBRC 3947</strain>
    </source>
</reference>
<gene>
    <name evidence="3" type="ORF">ACFFIA_30025</name>
</gene>
<dbReference type="RefSeq" id="WP_377257132.1">
    <property type="nucleotide sequence ID" value="NZ_JBHLUH010000061.1"/>
</dbReference>
<organism evidence="3 4">
    <name type="scientific">Phytohabitans kaempferiae</name>
    <dbReference type="NCBI Taxonomy" id="1620943"/>
    <lineage>
        <taxon>Bacteria</taxon>
        <taxon>Bacillati</taxon>
        <taxon>Actinomycetota</taxon>
        <taxon>Actinomycetes</taxon>
        <taxon>Micromonosporales</taxon>
        <taxon>Micromonosporaceae</taxon>
    </lineage>
</organism>
<proteinExistence type="predicted"/>
<evidence type="ECO:0000256" key="1">
    <source>
        <dbReference type="SAM" id="MobiDB-lite"/>
    </source>
</evidence>
<feature type="compositionally biased region" description="Polar residues" evidence="1">
    <location>
        <begin position="173"/>
        <end position="182"/>
    </location>
</feature>